<evidence type="ECO:0000256" key="2">
    <source>
        <dbReference type="ARBA" id="ARBA00022670"/>
    </source>
</evidence>
<dbReference type="InterPro" id="IPR013128">
    <property type="entry name" value="Peptidase_C1A"/>
</dbReference>
<evidence type="ECO:0000256" key="5">
    <source>
        <dbReference type="ARBA" id="ARBA00023145"/>
    </source>
</evidence>
<accession>A0ABM0M0V7</accession>
<dbReference type="Gene3D" id="3.90.70.10">
    <property type="entry name" value="Cysteine proteinases"/>
    <property type="match status" value="1"/>
</dbReference>
<dbReference type="InterPro" id="IPR025660">
    <property type="entry name" value="Pept_his_AS"/>
</dbReference>
<dbReference type="InterPro" id="IPR000668">
    <property type="entry name" value="Peptidase_C1A_C"/>
</dbReference>
<dbReference type="PANTHER" id="PTHR12411">
    <property type="entry name" value="CYSTEINE PROTEASE FAMILY C1-RELATED"/>
    <property type="match status" value="1"/>
</dbReference>
<dbReference type="InterPro" id="IPR000169">
    <property type="entry name" value="Pept_cys_AS"/>
</dbReference>
<organism evidence="8 9">
    <name type="scientific">Saccoglossus kowalevskii</name>
    <name type="common">Acorn worm</name>
    <dbReference type="NCBI Taxonomy" id="10224"/>
    <lineage>
        <taxon>Eukaryota</taxon>
        <taxon>Metazoa</taxon>
        <taxon>Hemichordata</taxon>
        <taxon>Enteropneusta</taxon>
        <taxon>Harrimaniidae</taxon>
        <taxon>Saccoglossus</taxon>
    </lineage>
</organism>
<dbReference type="GeneID" id="100370397"/>
<dbReference type="SMART" id="SM00645">
    <property type="entry name" value="Pept_C1"/>
    <property type="match status" value="1"/>
</dbReference>
<dbReference type="InterPro" id="IPR039417">
    <property type="entry name" value="Peptidase_C1A_papain-like"/>
</dbReference>
<evidence type="ECO:0000259" key="7">
    <source>
        <dbReference type="SMART" id="SM00645"/>
    </source>
</evidence>
<sequence length="274" mass="30498">MVKEHNSKNHTYTLAMNKFADMSFDEFRQQYLITAPQNCSATKSNHLNSFNDIPKAFDWTKYSRKVVTDVKSQGSCGSCWSFSTTGALESATAIAKSTLISLSEQQLIDCAQAFNNHGCNGGLPAQAFEYIHYNDGLMADIDYQYKAKDGKCKYDPSKAAAFVSKIVNITKGDEDGILNAVYKHGPVSIAYDVASDFHLYHSGVYSSTVCKIDPEHVNHAVLATGFNETAEGLKYWMVKNSWGPDWGLDGYFWIERNKNMCGLADCASYPIVYK</sequence>
<keyword evidence="8" id="KW-1185">Reference proteome</keyword>
<dbReference type="Proteomes" id="UP000694865">
    <property type="component" value="Unplaced"/>
</dbReference>
<dbReference type="InterPro" id="IPR038765">
    <property type="entry name" value="Papain-like_cys_pep_sf"/>
</dbReference>
<dbReference type="PROSITE" id="PS00139">
    <property type="entry name" value="THIOL_PROTEASE_CYS"/>
    <property type="match status" value="1"/>
</dbReference>
<keyword evidence="6" id="KW-1015">Disulfide bond</keyword>
<keyword evidence="3" id="KW-0378">Hydrolase</keyword>
<evidence type="ECO:0000256" key="3">
    <source>
        <dbReference type="ARBA" id="ARBA00022801"/>
    </source>
</evidence>
<protein>
    <submittedName>
        <fullName evidence="9">Pro-cathepsin H-like</fullName>
    </submittedName>
</protein>
<dbReference type="SUPFAM" id="SSF54001">
    <property type="entry name" value="Cysteine proteinases"/>
    <property type="match status" value="1"/>
</dbReference>
<evidence type="ECO:0000256" key="4">
    <source>
        <dbReference type="ARBA" id="ARBA00022807"/>
    </source>
</evidence>
<evidence type="ECO:0000256" key="6">
    <source>
        <dbReference type="ARBA" id="ARBA00023157"/>
    </source>
</evidence>
<keyword evidence="5" id="KW-0865">Zymogen</keyword>
<evidence type="ECO:0000313" key="9">
    <source>
        <dbReference type="RefSeq" id="XP_006813648.1"/>
    </source>
</evidence>
<dbReference type="Pfam" id="PF00112">
    <property type="entry name" value="Peptidase_C1"/>
    <property type="match status" value="1"/>
</dbReference>
<evidence type="ECO:0000256" key="1">
    <source>
        <dbReference type="ARBA" id="ARBA00008455"/>
    </source>
</evidence>
<feature type="domain" description="Peptidase C1A papain C-terminal" evidence="7">
    <location>
        <begin position="53"/>
        <end position="271"/>
    </location>
</feature>
<dbReference type="PROSITE" id="PS00639">
    <property type="entry name" value="THIOL_PROTEASE_HIS"/>
    <property type="match status" value="1"/>
</dbReference>
<comment type="similarity">
    <text evidence="1">Belongs to the peptidase C1 family.</text>
</comment>
<keyword evidence="4" id="KW-0788">Thiol protease</keyword>
<dbReference type="Pfam" id="PF08246">
    <property type="entry name" value="Inhibitor_I29"/>
    <property type="match status" value="1"/>
</dbReference>
<dbReference type="PRINTS" id="PR00705">
    <property type="entry name" value="PAPAIN"/>
</dbReference>
<dbReference type="CDD" id="cd02248">
    <property type="entry name" value="Peptidase_C1A"/>
    <property type="match status" value="1"/>
</dbReference>
<dbReference type="RefSeq" id="XP_006813648.1">
    <property type="nucleotide sequence ID" value="XM_006813585.1"/>
</dbReference>
<gene>
    <name evidence="9" type="primary">LOC100370397</name>
</gene>
<proteinExistence type="inferred from homology"/>
<dbReference type="InterPro" id="IPR013201">
    <property type="entry name" value="Prot_inhib_I29"/>
</dbReference>
<name>A0ABM0M0V7_SACKO</name>
<keyword evidence="2" id="KW-0645">Protease</keyword>
<evidence type="ECO:0000313" key="8">
    <source>
        <dbReference type="Proteomes" id="UP000694865"/>
    </source>
</evidence>
<reference evidence="9" key="1">
    <citation type="submission" date="2025-08" db="UniProtKB">
        <authorList>
            <consortium name="RefSeq"/>
        </authorList>
    </citation>
    <scope>IDENTIFICATION</scope>
    <source>
        <tissue evidence="9">Testes</tissue>
    </source>
</reference>